<feature type="region of interest" description="Disordered" evidence="1">
    <location>
        <begin position="735"/>
        <end position="787"/>
    </location>
</feature>
<protein>
    <submittedName>
        <fullName evidence="3">Focal adhesion kinase 1</fullName>
    </submittedName>
</protein>
<dbReference type="PROSITE" id="PS00109">
    <property type="entry name" value="PROTEIN_KINASE_TYR"/>
    <property type="match status" value="1"/>
</dbReference>
<feature type="region of interest" description="Disordered" evidence="1">
    <location>
        <begin position="1020"/>
        <end position="1049"/>
    </location>
</feature>
<dbReference type="PANTHER" id="PTHR24416">
    <property type="entry name" value="TYROSINE-PROTEIN KINASE RECEPTOR"/>
    <property type="match status" value="1"/>
</dbReference>
<organism evidence="3">
    <name type="scientific">Aceria tosichella</name>
    <name type="common">wheat curl mite</name>
    <dbReference type="NCBI Taxonomy" id="561515"/>
    <lineage>
        <taxon>Eukaryota</taxon>
        <taxon>Metazoa</taxon>
        <taxon>Ecdysozoa</taxon>
        <taxon>Arthropoda</taxon>
        <taxon>Chelicerata</taxon>
        <taxon>Arachnida</taxon>
        <taxon>Acari</taxon>
        <taxon>Acariformes</taxon>
        <taxon>Trombidiformes</taxon>
        <taxon>Prostigmata</taxon>
        <taxon>Eupodina</taxon>
        <taxon>Eriophyoidea</taxon>
        <taxon>Eriophyidae</taxon>
        <taxon>Eriophyinae</taxon>
        <taxon>Aceriini</taxon>
        <taxon>Aceria</taxon>
    </lineage>
</organism>
<feature type="compositionally biased region" description="Low complexity" evidence="1">
    <location>
        <begin position="523"/>
        <end position="533"/>
    </location>
</feature>
<feature type="compositionally biased region" description="Low complexity" evidence="1">
    <location>
        <begin position="862"/>
        <end position="884"/>
    </location>
</feature>
<dbReference type="GO" id="GO:0043235">
    <property type="term" value="C:receptor complex"/>
    <property type="evidence" value="ECO:0007669"/>
    <property type="project" value="TreeGrafter"/>
</dbReference>
<evidence type="ECO:0000256" key="1">
    <source>
        <dbReference type="SAM" id="MobiDB-lite"/>
    </source>
</evidence>
<dbReference type="SUPFAM" id="SSF56112">
    <property type="entry name" value="Protein kinase-like (PK-like)"/>
    <property type="match status" value="1"/>
</dbReference>
<dbReference type="Gene3D" id="1.10.510.10">
    <property type="entry name" value="Transferase(Phosphotransferase) domain 1"/>
    <property type="match status" value="1"/>
</dbReference>
<reference evidence="3" key="1">
    <citation type="submission" date="2018-10" db="EMBL/GenBank/DDBJ databases">
        <title>Transcriptome assembly of Aceria tosichella (Wheat curl mite) Type 2.</title>
        <authorList>
            <person name="Scully E.D."/>
            <person name="Geib S.M."/>
            <person name="Palmer N.A."/>
            <person name="Gupta A.K."/>
            <person name="Sarath G."/>
            <person name="Tatineni S."/>
        </authorList>
    </citation>
    <scope>NUCLEOTIDE SEQUENCE</scope>
    <source>
        <strain evidence="3">LincolnNE</strain>
    </source>
</reference>
<feature type="compositionally biased region" description="Low complexity" evidence="1">
    <location>
        <begin position="551"/>
        <end position="567"/>
    </location>
</feature>
<dbReference type="GO" id="GO:0007169">
    <property type="term" value="P:cell surface receptor protein tyrosine kinase signaling pathway"/>
    <property type="evidence" value="ECO:0007669"/>
    <property type="project" value="TreeGrafter"/>
</dbReference>
<feature type="compositionally biased region" description="Polar residues" evidence="1">
    <location>
        <begin position="15"/>
        <end position="32"/>
    </location>
</feature>
<feature type="region of interest" description="Disordered" evidence="1">
    <location>
        <begin position="1064"/>
        <end position="1105"/>
    </location>
</feature>
<dbReference type="Gene3D" id="3.30.200.20">
    <property type="entry name" value="Phosphorylase Kinase, domain 1"/>
    <property type="match status" value="1"/>
</dbReference>
<evidence type="ECO:0000259" key="2">
    <source>
        <dbReference type="PROSITE" id="PS50011"/>
    </source>
</evidence>
<dbReference type="GO" id="GO:0005886">
    <property type="term" value="C:plasma membrane"/>
    <property type="evidence" value="ECO:0007669"/>
    <property type="project" value="TreeGrafter"/>
</dbReference>
<gene>
    <name evidence="3" type="primary">PTK2_0</name>
    <name evidence="3" type="ORF">g.16226</name>
</gene>
<feature type="compositionally biased region" description="Acidic residues" evidence="1">
    <location>
        <begin position="765"/>
        <end position="787"/>
    </location>
</feature>
<feature type="compositionally biased region" description="Polar residues" evidence="1">
    <location>
        <begin position="743"/>
        <end position="758"/>
    </location>
</feature>
<feature type="region of interest" description="Disordered" evidence="1">
    <location>
        <begin position="652"/>
        <end position="674"/>
    </location>
</feature>
<dbReference type="InterPro" id="IPR050122">
    <property type="entry name" value="RTK"/>
</dbReference>
<feature type="region of interest" description="Disordered" evidence="1">
    <location>
        <begin position="1115"/>
        <end position="1134"/>
    </location>
</feature>
<name>A0A6G1SF16_9ACAR</name>
<feature type="compositionally biased region" description="Basic and acidic residues" evidence="1">
    <location>
        <begin position="1033"/>
        <end position="1046"/>
    </location>
</feature>
<dbReference type="InterPro" id="IPR020635">
    <property type="entry name" value="Tyr_kinase_cat_dom"/>
</dbReference>
<dbReference type="InterPro" id="IPR000719">
    <property type="entry name" value="Prot_kinase_dom"/>
</dbReference>
<dbReference type="InterPro" id="IPR011009">
    <property type="entry name" value="Kinase-like_dom_sf"/>
</dbReference>
<dbReference type="InterPro" id="IPR008266">
    <property type="entry name" value="Tyr_kinase_AS"/>
</dbReference>
<feature type="compositionally biased region" description="Low complexity" evidence="1">
    <location>
        <begin position="902"/>
        <end position="912"/>
    </location>
</feature>
<feature type="compositionally biased region" description="Low complexity" evidence="1">
    <location>
        <begin position="1064"/>
        <end position="1074"/>
    </location>
</feature>
<keyword evidence="3" id="KW-0808">Transferase</keyword>
<feature type="compositionally biased region" description="Low complexity" evidence="1">
    <location>
        <begin position="574"/>
        <end position="591"/>
    </location>
</feature>
<dbReference type="AlphaFoldDB" id="A0A6G1SF16"/>
<dbReference type="PROSITE" id="PS50011">
    <property type="entry name" value="PROTEIN_KINASE_DOM"/>
    <property type="match status" value="1"/>
</dbReference>
<dbReference type="Pfam" id="PF07714">
    <property type="entry name" value="PK_Tyr_Ser-Thr"/>
    <property type="match status" value="2"/>
</dbReference>
<dbReference type="PANTHER" id="PTHR24416:SF600">
    <property type="entry name" value="PDGF- AND VEGF-RECEPTOR RELATED, ISOFORM J"/>
    <property type="match status" value="1"/>
</dbReference>
<dbReference type="InterPro" id="IPR001245">
    <property type="entry name" value="Ser-Thr/Tyr_kinase_cat_dom"/>
</dbReference>
<feature type="compositionally biased region" description="Polar residues" evidence="1">
    <location>
        <begin position="1120"/>
        <end position="1132"/>
    </location>
</feature>
<dbReference type="GO" id="GO:0005524">
    <property type="term" value="F:ATP binding"/>
    <property type="evidence" value="ECO:0007669"/>
    <property type="project" value="InterPro"/>
</dbReference>
<dbReference type="PRINTS" id="PR00109">
    <property type="entry name" value="TYRKINASE"/>
</dbReference>
<feature type="region of interest" description="Disordered" evidence="1">
    <location>
        <begin position="1"/>
        <end position="32"/>
    </location>
</feature>
<accession>A0A6G1SF16</accession>
<feature type="region of interest" description="Disordered" evidence="1">
    <location>
        <begin position="1146"/>
        <end position="1177"/>
    </location>
</feature>
<evidence type="ECO:0000313" key="3">
    <source>
        <dbReference type="EMBL" id="MDE49126.1"/>
    </source>
</evidence>
<feature type="domain" description="Protein kinase" evidence="2">
    <location>
        <begin position="169"/>
        <end position="470"/>
    </location>
</feature>
<feature type="region of interest" description="Disordered" evidence="1">
    <location>
        <begin position="49"/>
        <end position="68"/>
    </location>
</feature>
<feature type="region of interest" description="Disordered" evidence="1">
    <location>
        <begin position="517"/>
        <end position="612"/>
    </location>
</feature>
<keyword evidence="3" id="KW-0418">Kinase</keyword>
<dbReference type="SMART" id="SM00219">
    <property type="entry name" value="TyrKc"/>
    <property type="match status" value="1"/>
</dbReference>
<sequence>MNSNFSRSNRDSVRNKVSSAAPSPTTPVATSDYWSSVKSELAPMIIGPQQKQLHHNQQQQQQQQAHNQAELFQHHNKLDDVSPTSTMMMMSSDQDYYLDVAAASFQQQHEHLAPLDMHLKETHQQQQQFATGGVHSNQELEVFSGDLDDYDDYAVPSDESCCRLDRSQVELVQLIGEGQKGYVFLGKLQSKDGQSIIDVAIKTLKFETEQLIERLMNEAAMMKQLEHPHIIKFIGMCPETPALIAMELAQFGEIKLYLRLNQRYIKCSQLVLFAFQISTALSYLESKNYVHRDVAARNVLVCSHSCVKLADFGLSRNLQPNFLFTTTTANSNDNNNNNNNGQQQRLNTAADLLDPIYNQQQSLYVAAPRVKLPVRWLAPESLVFRRFTSASDVWMFAVCTWEFFQFGQMRPWAHLRNNQVLAAIELGERLAKPEACPERLYQLMLRAWSYAPVQRPKFREIKQCIWSIYLSERTREQLEMERLERQHRLIMMHQQQQHQQHQPVGLQQLQVPLLAPSKHNSPQQAHQRQQQQQQHHHHQTHDCDQFRTDASQPPGRSSGSSPSKPLGANNQGRQQVTSQKNSQQSSNYSSNLTPSTTATNLKEHRISPAGSSAFNSLNRAEREPNKQQQQQQQTRTSRNIALRTQISRFEQRQACSPVSNNHHRPHLLQKQRSQGAIGMSTINGFEAYDEVASTHQNQANEADQMIGSKATATAARRSNQMKPLDDQALEYVKRGLRQRPTNERQSFSTATAGKTTQALGGVGESESEADDDEDDVDDDEWQEEDEDNLWMPVRRYVSASPALTADVGSQSRVVSIEPAYEGIFVAASNNNNQPNTRGNLIRPNDQIAMLKANFDPSDGSRLSPNSSGPLLASSPALTSSNSPTRPASRRSTPASFMDKRCSTTSTTINNNILDSSKRANTPQRLAARINDDGKRRQQVSGPIELSQNVRATTRQQQQQQQQQVEQQPDQLGAMLQALRITPMKAKLRSSPEQNVRVLQREERRSMVRDESSQMMVDRGVPAPLTETQKATPKHRDQAMEVHHEDPQESTMKQMMLHQRLLGRIRPSSSSPSPSMGGGELSSEQKRDSAKGKRPKSQVVMDTNNEHAEQLVVGIDRGNRSGINSRLPHQNKSVEAVDHSLQILESLMSSGEDKRRSLGGGVASATTTASLPRRPHGR</sequence>
<proteinExistence type="predicted"/>
<dbReference type="EMBL" id="GGYP01004355">
    <property type="protein sequence ID" value="MDE49126.1"/>
    <property type="molecule type" value="Transcribed_RNA"/>
</dbReference>
<dbReference type="GO" id="GO:0004714">
    <property type="term" value="F:transmembrane receptor protein tyrosine kinase activity"/>
    <property type="evidence" value="ECO:0007669"/>
    <property type="project" value="TreeGrafter"/>
</dbReference>
<feature type="region of interest" description="Disordered" evidence="1">
    <location>
        <begin position="853"/>
        <end position="923"/>
    </location>
</feature>